<gene>
    <name evidence="3" type="ORF">ACCAA_110029</name>
</gene>
<dbReference type="RefSeq" id="WP_186405563.1">
    <property type="nucleotide sequence ID" value="NZ_FLQX01000013.1"/>
</dbReference>
<sequence>MFSQTSRMTPRARALSGRCRTIALTIVASAIAASLIATPVAATTLFQEDFEAYAVGSNVTGQGGWVPDYVNNALNVGNGSFLPTKVLNGLAPTNGALNFSARPLGFALDPNRITTFAFDAYATSSGRTHNAVIGLGNASIPLFTTSGLYWEPFLLTAAGPRWRFEVQNFTGNPSDFIDVSGGYDTPVKMSIVIDGVANEVYGVYDFGSGAHQTPHYAITDAQIATLNEVGVAFDFRGTRGPELDNLRLFDNVSAAVPEPGTALLFAASVGLLGFTRRRS</sequence>
<dbReference type="Proteomes" id="UP000199169">
    <property type="component" value="Unassembled WGS sequence"/>
</dbReference>
<name>A0A1A8XEM6_9PROT</name>
<dbReference type="InterPro" id="IPR013424">
    <property type="entry name" value="Ice-binding_C"/>
</dbReference>
<feature type="chain" id="PRO_5008381357" description="Ice-binding protein C-terminal domain-containing protein" evidence="1">
    <location>
        <begin position="43"/>
        <end position="279"/>
    </location>
</feature>
<dbReference type="NCBIfam" id="TIGR02595">
    <property type="entry name" value="PEP_CTERM"/>
    <property type="match status" value="1"/>
</dbReference>
<dbReference type="EMBL" id="FLQX01000013">
    <property type="protein sequence ID" value="SBT03644.1"/>
    <property type="molecule type" value="Genomic_DNA"/>
</dbReference>
<protein>
    <recommendedName>
        <fullName evidence="2">Ice-binding protein C-terminal domain-containing protein</fullName>
    </recommendedName>
</protein>
<dbReference type="AlphaFoldDB" id="A0A1A8XEM6"/>
<accession>A0A1A8XEM6</accession>
<keyword evidence="1" id="KW-0732">Signal</keyword>
<evidence type="ECO:0000259" key="2">
    <source>
        <dbReference type="Pfam" id="PF07589"/>
    </source>
</evidence>
<evidence type="ECO:0000313" key="3">
    <source>
        <dbReference type="EMBL" id="SBT03644.1"/>
    </source>
</evidence>
<feature type="domain" description="Ice-binding protein C-terminal" evidence="2">
    <location>
        <begin position="255"/>
        <end position="278"/>
    </location>
</feature>
<evidence type="ECO:0000256" key="1">
    <source>
        <dbReference type="SAM" id="SignalP"/>
    </source>
</evidence>
<feature type="signal peptide" evidence="1">
    <location>
        <begin position="1"/>
        <end position="42"/>
    </location>
</feature>
<evidence type="ECO:0000313" key="4">
    <source>
        <dbReference type="Proteomes" id="UP000199169"/>
    </source>
</evidence>
<dbReference type="Pfam" id="PF07589">
    <property type="entry name" value="PEP-CTERM"/>
    <property type="match status" value="1"/>
</dbReference>
<organism evidence="3 4">
    <name type="scientific">Candidatus Accumulibacter aalborgensis</name>
    <dbReference type="NCBI Taxonomy" id="1860102"/>
    <lineage>
        <taxon>Bacteria</taxon>
        <taxon>Pseudomonadati</taxon>
        <taxon>Pseudomonadota</taxon>
        <taxon>Betaproteobacteria</taxon>
        <taxon>Candidatus Accumulibacter</taxon>
    </lineage>
</organism>
<proteinExistence type="predicted"/>
<keyword evidence="4" id="KW-1185">Reference proteome</keyword>
<reference evidence="3 4" key="1">
    <citation type="submission" date="2016-06" db="EMBL/GenBank/DDBJ databases">
        <authorList>
            <person name="Kjaerup R.B."/>
            <person name="Dalgaard T.S."/>
            <person name="Juul-Madsen H.R."/>
        </authorList>
    </citation>
    <scope>NUCLEOTIDE SEQUENCE [LARGE SCALE GENOMIC DNA]</scope>
    <source>
        <strain evidence="3">3</strain>
    </source>
</reference>